<feature type="compositionally biased region" description="Pro residues" evidence="1">
    <location>
        <begin position="34"/>
        <end position="43"/>
    </location>
</feature>
<protein>
    <recommendedName>
        <fullName evidence="4">Arrestin-like N-terminal domain-containing protein</fullName>
    </recommendedName>
</protein>
<dbReference type="AlphaFoldDB" id="A0A166J773"/>
<dbReference type="Proteomes" id="UP000076798">
    <property type="component" value="Unassembled WGS sequence"/>
</dbReference>
<reference evidence="2 3" key="1">
    <citation type="journal article" date="2016" name="Mol. Biol. Evol.">
        <title>Comparative Genomics of Early-Diverging Mushroom-Forming Fungi Provides Insights into the Origins of Lignocellulose Decay Capabilities.</title>
        <authorList>
            <person name="Nagy L.G."/>
            <person name="Riley R."/>
            <person name="Tritt A."/>
            <person name="Adam C."/>
            <person name="Daum C."/>
            <person name="Floudas D."/>
            <person name="Sun H."/>
            <person name="Yadav J.S."/>
            <person name="Pangilinan J."/>
            <person name="Larsson K.H."/>
            <person name="Matsuura K."/>
            <person name="Barry K."/>
            <person name="Labutti K."/>
            <person name="Kuo R."/>
            <person name="Ohm R.A."/>
            <person name="Bhattacharya S.S."/>
            <person name="Shirouzu T."/>
            <person name="Yoshinaga Y."/>
            <person name="Martin F.M."/>
            <person name="Grigoriev I.V."/>
            <person name="Hibbett D.S."/>
        </authorList>
    </citation>
    <scope>NUCLEOTIDE SEQUENCE [LARGE SCALE GENOMIC DNA]</scope>
    <source>
        <strain evidence="2 3">HHB10207 ss-3</strain>
    </source>
</reference>
<organism evidence="2 3">
    <name type="scientific">Sistotremastrum suecicum HHB10207 ss-3</name>
    <dbReference type="NCBI Taxonomy" id="1314776"/>
    <lineage>
        <taxon>Eukaryota</taxon>
        <taxon>Fungi</taxon>
        <taxon>Dikarya</taxon>
        <taxon>Basidiomycota</taxon>
        <taxon>Agaricomycotina</taxon>
        <taxon>Agaricomycetes</taxon>
        <taxon>Sistotremastrales</taxon>
        <taxon>Sistotremastraceae</taxon>
        <taxon>Sistotremastrum</taxon>
    </lineage>
</organism>
<accession>A0A166J773</accession>
<evidence type="ECO:0008006" key="4">
    <source>
        <dbReference type="Google" id="ProtNLM"/>
    </source>
</evidence>
<evidence type="ECO:0000256" key="1">
    <source>
        <dbReference type="SAM" id="MobiDB-lite"/>
    </source>
</evidence>
<proteinExistence type="predicted"/>
<gene>
    <name evidence="2" type="ORF">SISSUDRAFT_1056793</name>
</gene>
<evidence type="ECO:0000313" key="2">
    <source>
        <dbReference type="EMBL" id="KZT44441.1"/>
    </source>
</evidence>
<keyword evidence="3" id="KW-1185">Reference proteome</keyword>
<feature type="region of interest" description="Disordered" evidence="1">
    <location>
        <begin position="31"/>
        <end position="68"/>
    </location>
</feature>
<dbReference type="OrthoDB" id="3242181at2759"/>
<name>A0A166J773_9AGAM</name>
<sequence>MLGIPAAPHSSAAPCTPYLISVFPALISKSSVPGPRPSLPTPANPMSVVSLPTYSQPPPSSADSPAYTRIPRDNEQRVLLRNRMAQDPIPEGTFTKSSRTGSLILHLENQDEGVPVPVYNKGGIVAGSIDLQKADNVAAVDLKIQGYLSLKEIGGAGTATAKVLSTTLNLFTRSTTPCPSTLHFSQPLPVSYVYEGETYALPPSYEVHLSGLPGFRADVSYQVTVVATKNKGNLFGNQTTVSTPIIYFPRARPPNPVPVPPSPSVFLSDINRPNEDWEVIESTMRSRKQNVAPIQAKLFIPSGRVFSIKNTLNFRLHLSSSALSLATFLPCSPTEVGASRTHSSNKGVTRVYVIRQTSVDVRNASFVGEKTEIFKLVSIGEASFRRIGDGPDWAAWEGSVEIDPNVKVGSFKAGGLWVKDCIILSIIPPSPHNSPLLELRQTVPIRLVTEPFAEGYEFDPAEWSDSDRDAKN</sequence>
<dbReference type="EMBL" id="KV428004">
    <property type="protein sequence ID" value="KZT44441.1"/>
    <property type="molecule type" value="Genomic_DNA"/>
</dbReference>
<evidence type="ECO:0000313" key="3">
    <source>
        <dbReference type="Proteomes" id="UP000076798"/>
    </source>
</evidence>